<keyword evidence="1" id="KW-0732">Signal</keyword>
<evidence type="ECO:0000313" key="4">
    <source>
        <dbReference type="EMBL" id="PIW36824.1"/>
    </source>
</evidence>
<dbReference type="InterPro" id="IPR014756">
    <property type="entry name" value="Ig_E-set"/>
</dbReference>
<evidence type="ECO:0000259" key="3">
    <source>
        <dbReference type="Pfam" id="PF13205"/>
    </source>
</evidence>
<dbReference type="Pfam" id="PF13205">
    <property type="entry name" value="Big_5"/>
    <property type="match status" value="1"/>
</dbReference>
<comment type="caution">
    <text evidence="4">The sequence shown here is derived from an EMBL/GenBank/DDBJ whole genome shotgun (WGS) entry which is preliminary data.</text>
</comment>
<sequence>CGDVWGAEEIVAIAPETYTDLSDGSTGNWEADDVAYFQVETASAKYSDLDDFTYSDVNRPNLCSVTPSCGNTGNVTFTVTGDRFGGEQGDNEVVWTSDSDSATGYYGSVSGWDDQEISGSTDSAMTQDEYWVTVYDAANELSSNGRSYDVPCINAPTVVEISACDPDAGIYPHPNPEPDQGDACINAMVGVIFDQEMDSSTYTTGNIYLEQYNTGESFDDTYGPLSVTGSIYNPSYTYTYDSTDYEGFQYIPVSVPVDEDQDGVAEATAGYLQGNTWYKLTVSTSVTNTSGVGLVDAYTMTFKTDDTEDLCEVSTVEVSPSSAIMNQYIDASIPGIERQQYTGTPYSGCSMLNSSSYTWDWAIDDTNVGNFGVGPGTSSTQNVFVAGGDEGNEGTATVEGAVEAVLDDAAFTVDLGFCESDDDCASCSGSTCNEETSHCTPIIDNFDPASGQQGTWVTVNGCMFGSAKGSAFFNSSDDSVTAETDWPDASRCGDTWTSTQIVLQVPEEYDSDSDGVDDSTVDDGDFNIEVVTQYDDSDESDDTYAINDTERPGICSLINSYGEEGDGVEVRGQSLATEGFSSFRDDADALATIGEDDRISGAVSGWDPETIYTTVPTGSTSGLSALDQDGYFAIVSGGDEQCVDSDFCSNSLDFTVSCNNRYDCASLCCGEEGICLDADACSTGSTETGPEPSSSGSCSTDEDCEAAGACSGSTCEDGQCTPVINSLSPFYGPNESPTTIQGCYFGSYRSGSGVTFDGVSANILCDTAWSTSEIIAEVPAASAMTSVNPAVQVTRNDAQTSDTSTFIVASQCSNGSSVPAGGVPILCDLFPSSGQTASSDGSTPGDTIGFSGEEDRMVSGSTEAFFYDGLNGDSFAYVDANYSTAEVPYGAEEGDATLEVSSCPSNGIEFGIECVNADEDCPSGSWCVEGYCAATSCGGCSTANNDTSASICGEPSAGCYFDSTYGSSGDYCCTERPAIEDMSISDGDVDVCPNGLFTVDFSEKVVGASGGVRLQKETSPGVYSNTSRSTSFSSSNALTITPSATLDVSSNYRLILNSDTDGATGSIRSSVSGLHLTEGTTQYDFTTASATCTPDSLVIREDETDEDSNYVFTEPSASTTMTAYALDSAGDPLQQTADMTWTYSWNPTQEDSCDQVAWVDYDTEDTEAADAETQSIQAGTEHGEDTSIEVDLIGTGADWTGTETDDIMVTTYFCDDDQLWYFNDDSSDSSYADHQHDYPQNFRLIYCQDSDSIPNLDSVVITEGTATDDWFLQYLFINSENEDQAFSVRVFDNTSILNPLQWYEENAPNAGNARELTVDGYAAVADGNSYYVAASNLIYDTDGDGTNDTSPAALYNNMYLFTFNDADGMDDIAAGVMDMLRFNTNVDYADCEGSDKQKLIRDTKRITDLGQIAALANDYYDTNGEYPEPQSDSFGSYISSMTTSVWSSWQGALGNLFDSTLQEDPYNFYYASDVDEPWDSQDTPWEAEEGTSAYNNGEECRYNPDGDIYYDETGTCWDPINNEFYCPANSHVYMYLRDTSDDAYLYGNFEYLSTATEDYVDSYGITSDPCSTIGNAECDCFNFGITSENNPGENWQSIP</sequence>
<feature type="domain" description="SbsA Ig-like" evidence="3">
    <location>
        <begin position="974"/>
        <end position="1087"/>
    </location>
</feature>
<proteinExistence type="predicted"/>
<feature type="non-terminal residue" evidence="4">
    <location>
        <position position="1"/>
    </location>
</feature>
<feature type="domain" description="IPT/TIG" evidence="2">
    <location>
        <begin position="722"/>
        <end position="806"/>
    </location>
</feature>
<dbReference type="Pfam" id="PF01833">
    <property type="entry name" value="TIG"/>
    <property type="match status" value="1"/>
</dbReference>
<dbReference type="SUPFAM" id="SSF81296">
    <property type="entry name" value="E set domains"/>
    <property type="match status" value="1"/>
</dbReference>
<protein>
    <recommendedName>
        <fullName evidence="6">SbsA Ig-like domain-containing protein</fullName>
    </recommendedName>
</protein>
<evidence type="ECO:0000256" key="1">
    <source>
        <dbReference type="ARBA" id="ARBA00022729"/>
    </source>
</evidence>
<gene>
    <name evidence="4" type="ORF">COW24_03215</name>
</gene>
<dbReference type="InterPro" id="IPR013783">
    <property type="entry name" value="Ig-like_fold"/>
</dbReference>
<dbReference type="InterPro" id="IPR002909">
    <property type="entry name" value="IPT_dom"/>
</dbReference>
<dbReference type="EMBL" id="PFGC01000038">
    <property type="protein sequence ID" value="PIW36824.1"/>
    <property type="molecule type" value="Genomic_DNA"/>
</dbReference>
<evidence type="ECO:0000259" key="2">
    <source>
        <dbReference type="Pfam" id="PF01833"/>
    </source>
</evidence>
<organism evidence="4 5">
    <name type="scientific">Candidatus Kerfeldbacteria bacterium CG15_BIG_FIL_POST_REV_8_21_14_020_45_12</name>
    <dbReference type="NCBI Taxonomy" id="2014247"/>
    <lineage>
        <taxon>Bacteria</taxon>
        <taxon>Candidatus Kerfeldiibacteriota</taxon>
    </lineage>
</organism>
<dbReference type="InterPro" id="IPR032812">
    <property type="entry name" value="SbsA_Ig"/>
</dbReference>
<evidence type="ECO:0000313" key="5">
    <source>
        <dbReference type="Proteomes" id="UP000230292"/>
    </source>
</evidence>
<dbReference type="Gene3D" id="2.60.40.10">
    <property type="entry name" value="Immunoglobulins"/>
    <property type="match status" value="3"/>
</dbReference>
<accession>A0A2M7H3N5</accession>
<dbReference type="Proteomes" id="UP000230292">
    <property type="component" value="Unassembled WGS sequence"/>
</dbReference>
<name>A0A2M7H3N5_9BACT</name>
<reference evidence="4 5" key="1">
    <citation type="submission" date="2017-09" db="EMBL/GenBank/DDBJ databases">
        <title>Depth-based differentiation of microbial function through sediment-hosted aquifers and enrichment of novel symbionts in the deep terrestrial subsurface.</title>
        <authorList>
            <person name="Probst A.J."/>
            <person name="Ladd B."/>
            <person name="Jarett J.K."/>
            <person name="Geller-Mcgrath D.E."/>
            <person name="Sieber C.M."/>
            <person name="Emerson J.B."/>
            <person name="Anantharaman K."/>
            <person name="Thomas B.C."/>
            <person name="Malmstrom R."/>
            <person name="Stieglmeier M."/>
            <person name="Klingl A."/>
            <person name="Woyke T."/>
            <person name="Ryan C.M."/>
            <person name="Banfield J.F."/>
        </authorList>
    </citation>
    <scope>NUCLEOTIDE SEQUENCE [LARGE SCALE GENOMIC DNA]</scope>
    <source>
        <strain evidence="4">CG15_BIG_FIL_POST_REV_8_21_14_020_45_12</strain>
    </source>
</reference>
<evidence type="ECO:0008006" key="6">
    <source>
        <dbReference type="Google" id="ProtNLM"/>
    </source>
</evidence>